<feature type="domain" description="JmjC" evidence="2">
    <location>
        <begin position="139"/>
        <end position="302"/>
    </location>
</feature>
<dbReference type="InterPro" id="IPR003347">
    <property type="entry name" value="JmjC_dom"/>
</dbReference>
<evidence type="ECO:0000259" key="2">
    <source>
        <dbReference type="PROSITE" id="PS51184"/>
    </source>
</evidence>
<dbReference type="Pfam" id="PF02373">
    <property type="entry name" value="JmjC"/>
    <property type="match status" value="1"/>
</dbReference>
<dbReference type="Pfam" id="PF02375">
    <property type="entry name" value="JmjN"/>
    <property type="match status" value="1"/>
</dbReference>
<dbReference type="GO" id="GO:0000785">
    <property type="term" value="C:chromatin"/>
    <property type="evidence" value="ECO:0007669"/>
    <property type="project" value="TreeGrafter"/>
</dbReference>
<evidence type="ECO:0008006" key="4">
    <source>
        <dbReference type="Google" id="ProtNLM"/>
    </source>
</evidence>
<dbReference type="GO" id="GO:0051864">
    <property type="term" value="F:histone H3K36 demethylase activity"/>
    <property type="evidence" value="ECO:0007669"/>
    <property type="project" value="TreeGrafter"/>
</dbReference>
<protein>
    <recommendedName>
        <fullName evidence="4">JmjC domain-containing protein</fullName>
    </recommendedName>
</protein>
<sequence length="462" mass="52611">MSLPYGPVPVFRPTLEQFSDFSQFIRSITPQCAPYGLAKVIPPEGWTPRKSGGYEELLAGIKIPSPIKQVVQGKQGCFQLLNIEQNEMTVKDFAEAARERAERHLTDGLGHEEIERKFWRNIQFSPPMYGADMVGSLTDTDLKMWNMRELGTILDLIGISLSGINVPYLYFGMWQAMFSWHTEDMDLYSINYLHFGKPKRWYAIPSEEGKKFERVAAGYFPGMQNECKAFLRHKTTMISPLLLTRYHQITVNTCVQEAGEFMITFPYAYHAGFNHGFNCAESVNFATPEWIDFGSKASRCSCGGGTCEIDMNIFKARYVLARELAPHVTVTDEMVWRKIAQFKDREENLNRIIERLSKLVVTVVVPFVLSCYVGEAHRAPVPDPVFDFSKKRKTEDLENESRKRNKNDQVITRIQGQDKTIPGEVLDNLKGNTKTKTDQSIFSCTLLGPSKLLLSIKKPINV</sequence>
<dbReference type="SMART" id="SM00558">
    <property type="entry name" value="JmjC"/>
    <property type="match status" value="1"/>
</dbReference>
<dbReference type="GO" id="GO:0032454">
    <property type="term" value="F:histone H3K9 demethylase activity"/>
    <property type="evidence" value="ECO:0007669"/>
    <property type="project" value="TreeGrafter"/>
</dbReference>
<dbReference type="PANTHER" id="PTHR10694">
    <property type="entry name" value="LYSINE-SPECIFIC DEMETHYLASE"/>
    <property type="match status" value="1"/>
</dbReference>
<dbReference type="EMBL" id="GIBP01002538">
    <property type="protein sequence ID" value="NDV31507.1"/>
    <property type="molecule type" value="Transcribed_RNA"/>
</dbReference>
<proteinExistence type="predicted"/>
<dbReference type="GO" id="GO:0005634">
    <property type="term" value="C:nucleus"/>
    <property type="evidence" value="ECO:0007669"/>
    <property type="project" value="TreeGrafter"/>
</dbReference>
<evidence type="ECO:0000313" key="3">
    <source>
        <dbReference type="EMBL" id="NDV31507.1"/>
    </source>
</evidence>
<dbReference type="SUPFAM" id="SSF51197">
    <property type="entry name" value="Clavaminate synthase-like"/>
    <property type="match status" value="1"/>
</dbReference>
<dbReference type="PROSITE" id="PS51184">
    <property type="entry name" value="JMJC"/>
    <property type="match status" value="1"/>
</dbReference>
<organism evidence="3">
    <name type="scientific">Arcella intermedia</name>
    <dbReference type="NCBI Taxonomy" id="1963864"/>
    <lineage>
        <taxon>Eukaryota</taxon>
        <taxon>Amoebozoa</taxon>
        <taxon>Tubulinea</taxon>
        <taxon>Elardia</taxon>
        <taxon>Arcellinida</taxon>
        <taxon>Sphaerothecina</taxon>
        <taxon>Arcellidae</taxon>
        <taxon>Arcella</taxon>
    </lineage>
</organism>
<feature type="domain" description="JmjN" evidence="1">
    <location>
        <begin position="8"/>
        <end position="49"/>
    </location>
</feature>
<dbReference type="PROSITE" id="PS51183">
    <property type="entry name" value="JMJN"/>
    <property type="match status" value="1"/>
</dbReference>
<dbReference type="PANTHER" id="PTHR10694:SF7">
    <property type="entry name" value="[HISTONE H3]-TRIMETHYL-L-LYSINE(9) DEMETHYLASE"/>
    <property type="match status" value="1"/>
</dbReference>
<dbReference type="InterPro" id="IPR003349">
    <property type="entry name" value="JmjN"/>
</dbReference>
<dbReference type="AlphaFoldDB" id="A0A6B2L3P1"/>
<reference evidence="3" key="1">
    <citation type="journal article" date="2020" name="J. Eukaryot. Microbiol.">
        <title>De novo Sequencing, Assembly and Annotation of the Transcriptome for the Free-Living Testate Amoeba Arcella intermedia.</title>
        <authorList>
            <person name="Ribeiro G.M."/>
            <person name="Porfirio-Sousa A.L."/>
            <person name="Maurer-Alcala X.X."/>
            <person name="Katz L.A."/>
            <person name="Lahr D.J.G."/>
        </authorList>
    </citation>
    <scope>NUCLEOTIDE SEQUENCE</scope>
</reference>
<dbReference type="Gene3D" id="2.60.120.650">
    <property type="entry name" value="Cupin"/>
    <property type="match status" value="1"/>
</dbReference>
<accession>A0A6B2L3P1</accession>
<dbReference type="SMART" id="SM00545">
    <property type="entry name" value="JmjN"/>
    <property type="match status" value="1"/>
</dbReference>
<name>A0A6B2L3P1_9EUKA</name>
<evidence type="ECO:0000259" key="1">
    <source>
        <dbReference type="PROSITE" id="PS51183"/>
    </source>
</evidence>
<dbReference type="GO" id="GO:0010468">
    <property type="term" value="P:regulation of gene expression"/>
    <property type="evidence" value="ECO:0007669"/>
    <property type="project" value="TreeGrafter"/>
</dbReference>